<reference evidence="2" key="1">
    <citation type="submission" date="2017-03" db="EMBL/GenBank/DDBJ databases">
        <title>Phytopthora megakarya and P. palmivora, two closely related causual agents of cacao black pod achieved similar genome size and gene model numbers by different mechanisms.</title>
        <authorList>
            <person name="Ali S."/>
            <person name="Shao J."/>
            <person name="Larry D.J."/>
            <person name="Kronmiller B."/>
            <person name="Shen D."/>
            <person name="Strem M.D."/>
            <person name="Melnick R.L."/>
            <person name="Guiltinan M.J."/>
            <person name="Tyler B.M."/>
            <person name="Meinhardt L.W."/>
            <person name="Bailey B.A."/>
        </authorList>
    </citation>
    <scope>NUCLEOTIDE SEQUENCE [LARGE SCALE GENOMIC DNA]</scope>
    <source>
        <strain evidence="2">zdho120</strain>
    </source>
</reference>
<organism evidence="1 2">
    <name type="scientific">Phytophthora megakarya</name>
    <dbReference type="NCBI Taxonomy" id="4795"/>
    <lineage>
        <taxon>Eukaryota</taxon>
        <taxon>Sar</taxon>
        <taxon>Stramenopiles</taxon>
        <taxon>Oomycota</taxon>
        <taxon>Peronosporomycetes</taxon>
        <taxon>Peronosporales</taxon>
        <taxon>Peronosporaceae</taxon>
        <taxon>Phytophthora</taxon>
    </lineage>
</organism>
<proteinExistence type="predicted"/>
<name>A0A225W010_9STRA</name>
<evidence type="ECO:0000313" key="2">
    <source>
        <dbReference type="Proteomes" id="UP000198211"/>
    </source>
</evidence>
<dbReference type="AlphaFoldDB" id="A0A225W010"/>
<dbReference type="Proteomes" id="UP000198211">
    <property type="component" value="Unassembled WGS sequence"/>
</dbReference>
<sequence length="34" mass="3825">MWLLELLTCKTVYPTATTAIIRPGVFLDGRQNMA</sequence>
<comment type="caution">
    <text evidence="1">The sequence shown here is derived from an EMBL/GenBank/DDBJ whole genome shotgun (WGS) entry which is preliminary data.</text>
</comment>
<feature type="non-terminal residue" evidence="1">
    <location>
        <position position="1"/>
    </location>
</feature>
<evidence type="ECO:0000313" key="1">
    <source>
        <dbReference type="EMBL" id="OWZ10200.1"/>
    </source>
</evidence>
<gene>
    <name evidence="1" type="ORF">PHMEG_00016985</name>
</gene>
<dbReference type="EMBL" id="NBNE01002523">
    <property type="protein sequence ID" value="OWZ10200.1"/>
    <property type="molecule type" value="Genomic_DNA"/>
</dbReference>
<protein>
    <submittedName>
        <fullName evidence="1">Uncharacterized protein</fullName>
    </submittedName>
</protein>
<accession>A0A225W010</accession>
<keyword evidence="2" id="KW-1185">Reference proteome</keyword>